<evidence type="ECO:0000313" key="1">
    <source>
        <dbReference type="EMBL" id="UEX89128.1"/>
    </source>
</evidence>
<evidence type="ECO:0000313" key="2">
    <source>
        <dbReference type="Proteomes" id="UP001197626"/>
    </source>
</evidence>
<reference evidence="1 2" key="1">
    <citation type="journal article" date="2022" name="Pathogens">
        <title>Staphylococcus ratti sp. nov. Isolated from a Lab Rat.</title>
        <authorList>
            <person name="Kovarovic V."/>
            <person name="Sedlacek I."/>
            <person name="Petras P."/>
            <person name="Kralova S."/>
            <person name="Maslanova I."/>
            <person name="Svec P."/>
            <person name="Neumann-Schaal M."/>
            <person name="Botka T."/>
            <person name="Gelbicova T."/>
            <person name="Stankova E."/>
            <person name="Doskar J."/>
            <person name="Pantucek R."/>
        </authorList>
    </citation>
    <scope>NUCLEOTIDE SEQUENCE [LARGE SCALE GENOMIC DNA]</scope>
    <source>
        <strain evidence="1 2">CCM 9025</strain>
    </source>
</reference>
<sequence length="167" mass="19804">MHKQLVEFYVQFHQEQHYFLCHDILEEAWKAQNEFSKHDPVVSLILVATGCYHYRRGNFKGAHRSFKKALKTLQRFDSTVYSQLGLQYHLFQQEVSQLILDAESEIPFSPIMLPLTDEMTEEILKYYPHYRPTTTINAAPFILHHHKLRDRAEVIAARAQAQYNKKR</sequence>
<name>A0ABY3PA05_9STAP</name>
<accession>A0ABY3PA05</accession>
<keyword evidence="2" id="KW-1185">Reference proteome</keyword>
<dbReference type="PANTHER" id="PTHR34796:SF1">
    <property type="entry name" value="EXPRESSED PROTEIN"/>
    <property type="match status" value="1"/>
</dbReference>
<dbReference type="InterPro" id="IPR005500">
    <property type="entry name" value="DUF309"/>
</dbReference>
<dbReference type="SUPFAM" id="SSF140663">
    <property type="entry name" value="TTHA0068-like"/>
    <property type="match status" value="1"/>
</dbReference>
<dbReference type="Gene3D" id="1.10.3450.10">
    <property type="entry name" value="TTHA0068-like"/>
    <property type="match status" value="1"/>
</dbReference>
<gene>
    <name evidence="1" type="ORF">LN051_05955</name>
</gene>
<organism evidence="1 2">
    <name type="scientific">Staphylococcus ratti</name>
    <dbReference type="NCBI Taxonomy" id="2892440"/>
    <lineage>
        <taxon>Bacteria</taxon>
        <taxon>Bacillati</taxon>
        <taxon>Bacillota</taxon>
        <taxon>Bacilli</taxon>
        <taxon>Bacillales</taxon>
        <taxon>Staphylococcaceae</taxon>
        <taxon>Staphylococcus</taxon>
    </lineage>
</organism>
<dbReference type="Proteomes" id="UP001197626">
    <property type="component" value="Chromosome"/>
</dbReference>
<proteinExistence type="predicted"/>
<dbReference type="Pfam" id="PF03745">
    <property type="entry name" value="DUF309"/>
    <property type="match status" value="1"/>
</dbReference>
<dbReference type="PANTHER" id="PTHR34796">
    <property type="entry name" value="EXPRESSED PROTEIN"/>
    <property type="match status" value="1"/>
</dbReference>
<dbReference type="EMBL" id="CP086654">
    <property type="protein sequence ID" value="UEX89128.1"/>
    <property type="molecule type" value="Genomic_DNA"/>
</dbReference>
<protein>
    <submittedName>
        <fullName evidence="1">DUF309 domain-containing protein</fullName>
    </submittedName>
</protein>
<dbReference type="InterPro" id="IPR023203">
    <property type="entry name" value="TTHA0068_sf"/>
</dbReference>